<protein>
    <submittedName>
        <fullName evidence="4">Arginase family protein</fullName>
    </submittedName>
</protein>
<dbReference type="PANTHER" id="PTHR11358">
    <property type="entry name" value="ARGINASE/AGMATINASE"/>
    <property type="match status" value="1"/>
</dbReference>
<evidence type="ECO:0000256" key="2">
    <source>
        <dbReference type="ARBA" id="ARBA00022801"/>
    </source>
</evidence>
<keyword evidence="5" id="KW-1185">Reference proteome</keyword>
<dbReference type="PANTHER" id="PTHR11358:SF26">
    <property type="entry name" value="GUANIDINO ACID HYDROLASE, MITOCHONDRIAL"/>
    <property type="match status" value="1"/>
</dbReference>
<gene>
    <name evidence="4" type="ORF">HZY91_10725</name>
</gene>
<evidence type="ECO:0000313" key="4">
    <source>
        <dbReference type="EMBL" id="MBG9987339.1"/>
    </source>
</evidence>
<dbReference type="EMBL" id="JACBXQ010000008">
    <property type="protein sequence ID" value="MBG9987339.1"/>
    <property type="molecule type" value="Genomic_DNA"/>
</dbReference>
<dbReference type="Proteomes" id="UP000721415">
    <property type="component" value="Unassembled WGS sequence"/>
</dbReference>
<comment type="similarity">
    <text evidence="3">Belongs to the arginase family.</text>
</comment>
<evidence type="ECO:0000256" key="1">
    <source>
        <dbReference type="ARBA" id="ARBA00022723"/>
    </source>
</evidence>
<organism evidence="4 5">
    <name type="scientific">Facklamia lactis</name>
    <dbReference type="NCBI Taxonomy" id="2749967"/>
    <lineage>
        <taxon>Bacteria</taxon>
        <taxon>Bacillati</taxon>
        <taxon>Bacillota</taxon>
        <taxon>Bacilli</taxon>
        <taxon>Lactobacillales</taxon>
        <taxon>Aerococcaceae</taxon>
        <taxon>Facklamia</taxon>
    </lineage>
</organism>
<dbReference type="Pfam" id="PF00491">
    <property type="entry name" value="Arginase"/>
    <property type="match status" value="1"/>
</dbReference>
<dbReference type="SUPFAM" id="SSF52768">
    <property type="entry name" value="Arginase/deacetylase"/>
    <property type="match status" value="1"/>
</dbReference>
<name>A0ABS0LTH8_9LACT</name>
<dbReference type="Gene3D" id="3.40.800.10">
    <property type="entry name" value="Ureohydrolase domain"/>
    <property type="match status" value="1"/>
</dbReference>
<keyword evidence="2" id="KW-0378">Hydrolase</keyword>
<evidence type="ECO:0000256" key="3">
    <source>
        <dbReference type="PROSITE-ProRule" id="PRU00742"/>
    </source>
</evidence>
<keyword evidence="1" id="KW-0479">Metal-binding</keyword>
<dbReference type="InterPro" id="IPR006035">
    <property type="entry name" value="Ureohydrolase"/>
</dbReference>
<dbReference type="PROSITE" id="PS51409">
    <property type="entry name" value="ARGINASE_2"/>
    <property type="match status" value="1"/>
</dbReference>
<proteinExistence type="inferred from homology"/>
<comment type="caution">
    <text evidence="4">The sequence shown here is derived from an EMBL/GenBank/DDBJ whole genome shotgun (WGS) entry which is preliminary data.</text>
</comment>
<evidence type="ECO:0000313" key="5">
    <source>
        <dbReference type="Proteomes" id="UP000721415"/>
    </source>
</evidence>
<sequence>MGLYVNNYVKKDNDNIILSEINIELTEKIANYIFENKGKYIDNYFEYLYDEDIEILLAYAILSENPNFYKLYPNINYSMFGINTRCFLEDKNNKEIFNVGIFEIPYFQGNIKNTYDVESIKKLKETTYKIPNPNISNQKNIQIKQRRDIADYGFLQISEKQIMIKEIESLSYQVFKSDNKITPVYIGGDHSISYPIIKGIKQAYNQEIIYLYFDAHLDLSENEFLTNGSVVKKISEISGVEVINFGYRGYIYNEEKEESDKIIKISNIDNLIKYILESNKPLYISIDVDFFDPSYIPNITFPVPNGTSLLEFEIILNKLIDSRINIIGCDLVEVNTFSSNCEYGLTNVGYILYEICKTLSYK</sequence>
<accession>A0ABS0LTH8</accession>
<dbReference type="RefSeq" id="WP_197116262.1">
    <property type="nucleotide sequence ID" value="NZ_JACBXQ010000008.1"/>
</dbReference>
<reference evidence="4 5" key="1">
    <citation type="submission" date="2020-07" db="EMBL/GenBank/DDBJ databases">
        <title>Facklamia lactis sp. nov., isolated from raw milk.</title>
        <authorList>
            <person name="Doll E.V."/>
            <person name="Huptas C."/>
            <person name="Staib L."/>
            <person name="Wenning M."/>
            <person name="Scherer S."/>
        </authorList>
    </citation>
    <scope>NUCLEOTIDE SEQUENCE [LARGE SCALE GENOMIC DNA]</scope>
    <source>
        <strain evidence="4 5">DSM 111018</strain>
    </source>
</reference>
<dbReference type="InterPro" id="IPR023696">
    <property type="entry name" value="Ureohydrolase_dom_sf"/>
</dbReference>